<dbReference type="CDD" id="cd12215">
    <property type="entry name" value="ChiC_BD"/>
    <property type="match status" value="1"/>
</dbReference>
<dbReference type="CDD" id="cd21177">
    <property type="entry name" value="LPMO_AA10"/>
    <property type="match status" value="1"/>
</dbReference>
<evidence type="ECO:0000256" key="1">
    <source>
        <dbReference type="ARBA" id="ARBA00022729"/>
    </source>
</evidence>
<dbReference type="InterPro" id="IPR051024">
    <property type="entry name" value="GlcNAc_Chitin_IntDeg"/>
</dbReference>
<dbReference type="GO" id="GO:0030246">
    <property type="term" value="F:carbohydrate binding"/>
    <property type="evidence" value="ECO:0007669"/>
    <property type="project" value="InterPro"/>
</dbReference>
<comment type="caution">
    <text evidence="5">The sequence shown here is derived from an EMBL/GenBank/DDBJ whole genome shotgun (WGS) entry which is preliminary data.</text>
</comment>
<dbReference type="EMBL" id="BMVF01000013">
    <property type="protein sequence ID" value="GHD93120.1"/>
    <property type="molecule type" value="Genomic_DNA"/>
</dbReference>
<dbReference type="SUPFAM" id="SSF81296">
    <property type="entry name" value="E set domains"/>
    <property type="match status" value="1"/>
</dbReference>
<dbReference type="AlphaFoldDB" id="A0A918Y6R6"/>
<keyword evidence="2" id="KW-0378">Hydrolase</keyword>
<dbReference type="Pfam" id="PF03067">
    <property type="entry name" value="LPMO_10"/>
    <property type="match status" value="1"/>
</dbReference>
<accession>A0A918Y6R6</accession>
<reference evidence="5" key="1">
    <citation type="journal article" date="2014" name="Int. J. Syst. Evol. Microbiol.">
        <title>Complete genome sequence of Corynebacterium casei LMG S-19264T (=DSM 44701T), isolated from a smear-ripened cheese.</title>
        <authorList>
            <consortium name="US DOE Joint Genome Institute (JGI-PGF)"/>
            <person name="Walter F."/>
            <person name="Albersmeier A."/>
            <person name="Kalinowski J."/>
            <person name="Ruckert C."/>
        </authorList>
    </citation>
    <scope>NUCLEOTIDE SEQUENCE</scope>
    <source>
        <strain evidence="5">JCM 4654</strain>
    </source>
</reference>
<dbReference type="InterPro" id="IPR014756">
    <property type="entry name" value="Ig_E-set"/>
</dbReference>
<gene>
    <name evidence="5" type="ORF">GCM10010508_48670</name>
</gene>
<dbReference type="GO" id="GO:0004553">
    <property type="term" value="F:hydrolase activity, hydrolyzing O-glycosyl compounds"/>
    <property type="evidence" value="ECO:0007669"/>
    <property type="project" value="InterPro"/>
</dbReference>
<dbReference type="FunFam" id="2.10.10.20:FF:000001">
    <property type="entry name" value="Secreted chitinase"/>
    <property type="match status" value="1"/>
</dbReference>
<dbReference type="PANTHER" id="PTHR34823:SF1">
    <property type="entry name" value="CHITIN-BINDING TYPE-4 DOMAIN-CONTAINING PROTEIN"/>
    <property type="match status" value="1"/>
</dbReference>
<protein>
    <recommendedName>
        <fullName evidence="4">Chitin-binding type-3 domain-containing protein</fullName>
    </recommendedName>
</protein>
<sequence>MKSKRRAAVAIGVLAAPLLAISLPASSASAHGWVTSPGSRQDQCAKGIVDCGEIKYEPQSVEGPKGLHSCSGGNAQFAELDDDSKPWQVTPVGTSYTFTWHFTARHATANWQYFIGGQKIAEFDGHGAQPPADLSQQVDFGGFTGRQKVLAVWNIADTANAFYSCIDVNIGGSGGGGGGNGGGGGTPGTCTAPAWAADKVYTGGSTVTYGGHTWRAKWWVQGEQPGSTGQWGAWEDLGAC</sequence>
<keyword evidence="1 3" id="KW-0732">Signal</keyword>
<dbReference type="SUPFAM" id="SSF51055">
    <property type="entry name" value="Carbohydrate binding domain"/>
    <property type="match status" value="1"/>
</dbReference>
<dbReference type="PANTHER" id="PTHR34823">
    <property type="entry name" value="GLCNAC-BINDING PROTEIN A"/>
    <property type="match status" value="1"/>
</dbReference>
<dbReference type="Gene3D" id="2.70.50.50">
    <property type="entry name" value="chitin-binding protein cbp21"/>
    <property type="match status" value="1"/>
</dbReference>
<dbReference type="Proteomes" id="UP000608955">
    <property type="component" value="Unassembled WGS sequence"/>
</dbReference>
<organism evidence="5 6">
    <name type="scientific">Streptomyces naganishii JCM 4654</name>
    <dbReference type="NCBI Taxonomy" id="1306179"/>
    <lineage>
        <taxon>Bacteria</taxon>
        <taxon>Bacillati</taxon>
        <taxon>Actinomycetota</taxon>
        <taxon>Actinomycetes</taxon>
        <taxon>Kitasatosporales</taxon>
        <taxon>Streptomycetaceae</taxon>
        <taxon>Streptomyces</taxon>
    </lineage>
</organism>
<dbReference type="GO" id="GO:0005576">
    <property type="term" value="C:extracellular region"/>
    <property type="evidence" value="ECO:0007669"/>
    <property type="project" value="InterPro"/>
</dbReference>
<dbReference type="GO" id="GO:0005975">
    <property type="term" value="P:carbohydrate metabolic process"/>
    <property type="evidence" value="ECO:0007669"/>
    <property type="project" value="InterPro"/>
</dbReference>
<proteinExistence type="predicted"/>
<dbReference type="SMART" id="SM00495">
    <property type="entry name" value="ChtBD3"/>
    <property type="match status" value="1"/>
</dbReference>
<dbReference type="InterPro" id="IPR004302">
    <property type="entry name" value="Cellulose/chitin-bd_N"/>
</dbReference>
<feature type="chain" id="PRO_5037185868" description="Chitin-binding type-3 domain-containing protein" evidence="3">
    <location>
        <begin position="31"/>
        <end position="240"/>
    </location>
</feature>
<dbReference type="InterPro" id="IPR003610">
    <property type="entry name" value="CBM5/12"/>
</dbReference>
<evidence type="ECO:0000256" key="3">
    <source>
        <dbReference type="SAM" id="SignalP"/>
    </source>
</evidence>
<evidence type="ECO:0000256" key="2">
    <source>
        <dbReference type="ARBA" id="ARBA00022801"/>
    </source>
</evidence>
<name>A0A918Y6R6_9ACTN</name>
<feature type="domain" description="Chitin-binding type-3" evidence="4">
    <location>
        <begin position="192"/>
        <end position="237"/>
    </location>
</feature>
<dbReference type="InterPro" id="IPR036573">
    <property type="entry name" value="CBM_sf_5/12"/>
</dbReference>
<evidence type="ECO:0000259" key="4">
    <source>
        <dbReference type="SMART" id="SM00495"/>
    </source>
</evidence>
<dbReference type="Pfam" id="PF02839">
    <property type="entry name" value="CBM_5_12"/>
    <property type="match status" value="1"/>
</dbReference>
<dbReference type="RefSeq" id="WP_190179953.1">
    <property type="nucleotide sequence ID" value="NZ_BMVF01000013.1"/>
</dbReference>
<dbReference type="Gene3D" id="2.10.10.20">
    <property type="entry name" value="Carbohydrate-binding module superfamily 5/12"/>
    <property type="match status" value="1"/>
</dbReference>
<evidence type="ECO:0000313" key="6">
    <source>
        <dbReference type="Proteomes" id="UP000608955"/>
    </source>
</evidence>
<keyword evidence="6" id="KW-1185">Reference proteome</keyword>
<reference evidence="5" key="2">
    <citation type="submission" date="2020-09" db="EMBL/GenBank/DDBJ databases">
        <authorList>
            <person name="Sun Q."/>
            <person name="Ohkuma M."/>
        </authorList>
    </citation>
    <scope>NUCLEOTIDE SEQUENCE</scope>
    <source>
        <strain evidence="5">JCM 4654</strain>
    </source>
</reference>
<feature type="signal peptide" evidence="3">
    <location>
        <begin position="1"/>
        <end position="30"/>
    </location>
</feature>
<evidence type="ECO:0000313" key="5">
    <source>
        <dbReference type="EMBL" id="GHD93120.1"/>
    </source>
</evidence>